<organism evidence="2 3">
    <name type="scientific">Pseudomonas fluorescens</name>
    <dbReference type="NCBI Taxonomy" id="294"/>
    <lineage>
        <taxon>Bacteria</taxon>
        <taxon>Pseudomonadati</taxon>
        <taxon>Pseudomonadota</taxon>
        <taxon>Gammaproteobacteria</taxon>
        <taxon>Pseudomonadales</taxon>
        <taxon>Pseudomonadaceae</taxon>
        <taxon>Pseudomonas</taxon>
    </lineage>
</organism>
<gene>
    <name evidence="2" type="ORF">PS662_01397</name>
</gene>
<protein>
    <recommendedName>
        <fullName evidence="4">Lipoprotein</fullName>
    </recommendedName>
</protein>
<evidence type="ECO:0000256" key="1">
    <source>
        <dbReference type="SAM" id="MobiDB-lite"/>
    </source>
</evidence>
<evidence type="ECO:0008006" key="4">
    <source>
        <dbReference type="Google" id="ProtNLM"/>
    </source>
</evidence>
<dbReference type="AlphaFoldDB" id="A0A5E6R491"/>
<dbReference type="EMBL" id="CABVHK010000004">
    <property type="protein sequence ID" value="VVM63006.1"/>
    <property type="molecule type" value="Genomic_DNA"/>
</dbReference>
<accession>A0A5E6R491</accession>
<dbReference type="PROSITE" id="PS51257">
    <property type="entry name" value="PROKAR_LIPOPROTEIN"/>
    <property type="match status" value="1"/>
</dbReference>
<evidence type="ECO:0000313" key="2">
    <source>
        <dbReference type="EMBL" id="VVM63006.1"/>
    </source>
</evidence>
<dbReference type="Proteomes" id="UP000326953">
    <property type="component" value="Unassembled WGS sequence"/>
</dbReference>
<reference evidence="2 3" key="1">
    <citation type="submission" date="2019-09" db="EMBL/GenBank/DDBJ databases">
        <authorList>
            <person name="Chandra G."/>
            <person name="Truman W A."/>
        </authorList>
    </citation>
    <scope>NUCLEOTIDE SEQUENCE [LARGE SCALE GENOMIC DNA]</scope>
    <source>
        <strain evidence="2">PS662</strain>
    </source>
</reference>
<sequence>MKKSRATKSLHLSKCIGANAKFSVVVILFFTLVGCGDDKAPTVSWFMDNPTEINQTLGHCSYLTKYSPVPNYTWCANARTASITLSRRRSDLEKEKHLAAARDTPENLKTIHWYEGNRPARQAKLRECKISAGKGDVAFDHGCFKATRAGMNQYVRGGSGAFDGETMGELTQILRAVSPRPDAVPPHARQSRASRNTLESAAPADKPPPGLEPVVLLDRVTKKVVAP</sequence>
<evidence type="ECO:0000313" key="3">
    <source>
        <dbReference type="Proteomes" id="UP000326953"/>
    </source>
</evidence>
<feature type="region of interest" description="Disordered" evidence="1">
    <location>
        <begin position="179"/>
        <end position="214"/>
    </location>
</feature>
<name>A0A5E6R491_PSEFL</name>
<proteinExistence type="predicted"/>